<reference evidence="1" key="1">
    <citation type="journal article" date="2012" name="PLoS ONE">
        <title>Gene sets for utilization of primary and secondary nutrition supplies in the distal gut of endangered iberian lynx.</title>
        <authorList>
            <person name="Alcaide M."/>
            <person name="Messina E."/>
            <person name="Richter M."/>
            <person name="Bargiela R."/>
            <person name="Peplies J."/>
            <person name="Huws S.A."/>
            <person name="Newbold C.J."/>
            <person name="Golyshin P.N."/>
            <person name="Simon M.A."/>
            <person name="Lopez G."/>
            <person name="Yakimov M.M."/>
            <person name="Ferrer M."/>
        </authorList>
    </citation>
    <scope>NUCLEOTIDE SEQUENCE</scope>
</reference>
<name>J9FFZ7_9ZZZZ</name>
<sequence>MRNEAAAEAEAKGRAEGRAEGKAELILKILARGHVSMEEIAEMTGLPLEEVRELAKKKTA</sequence>
<comment type="caution">
    <text evidence="1">The sequence shown here is derived from an EMBL/GenBank/DDBJ whole genome shotgun (WGS) entry which is preliminary data.</text>
</comment>
<organism evidence="1">
    <name type="scientific">gut metagenome</name>
    <dbReference type="NCBI Taxonomy" id="749906"/>
    <lineage>
        <taxon>unclassified sequences</taxon>
        <taxon>metagenomes</taxon>
        <taxon>organismal metagenomes</taxon>
    </lineage>
</organism>
<proteinExistence type="predicted"/>
<gene>
    <name evidence="1" type="ORF">EVA_18529</name>
</gene>
<dbReference type="AlphaFoldDB" id="J9FFZ7"/>
<evidence type="ECO:0008006" key="2">
    <source>
        <dbReference type="Google" id="ProtNLM"/>
    </source>
</evidence>
<accession>J9FFZ7</accession>
<protein>
    <recommendedName>
        <fullName evidence="2">Transposase</fullName>
    </recommendedName>
</protein>
<evidence type="ECO:0000313" key="1">
    <source>
        <dbReference type="EMBL" id="EJW93363.1"/>
    </source>
</evidence>
<dbReference type="EMBL" id="AMCI01007013">
    <property type="protein sequence ID" value="EJW93363.1"/>
    <property type="molecule type" value="Genomic_DNA"/>
</dbReference>